<accession>A0A6J4I8V3</accession>
<proteinExistence type="predicted"/>
<evidence type="ECO:0000313" key="1">
    <source>
        <dbReference type="EMBL" id="CAA9244675.1"/>
    </source>
</evidence>
<gene>
    <name evidence="1" type="ORF">AVDCRST_MAG26-1607</name>
</gene>
<dbReference type="EMBL" id="CADCTK010000371">
    <property type="protein sequence ID" value="CAA9244675.1"/>
    <property type="molecule type" value="Genomic_DNA"/>
</dbReference>
<protein>
    <submittedName>
        <fullName evidence="1">Uncharacterized protein</fullName>
    </submittedName>
</protein>
<name>A0A6J4I8V3_9CHLR</name>
<organism evidence="1">
    <name type="scientific">uncultured Chloroflexia bacterium</name>
    <dbReference type="NCBI Taxonomy" id="1672391"/>
    <lineage>
        <taxon>Bacteria</taxon>
        <taxon>Bacillati</taxon>
        <taxon>Chloroflexota</taxon>
        <taxon>Chloroflexia</taxon>
        <taxon>environmental samples</taxon>
    </lineage>
</organism>
<reference evidence="1" key="1">
    <citation type="submission" date="2020-02" db="EMBL/GenBank/DDBJ databases">
        <authorList>
            <person name="Meier V. D."/>
        </authorList>
    </citation>
    <scope>NUCLEOTIDE SEQUENCE</scope>
    <source>
        <strain evidence="1">AVDCRST_MAG26</strain>
    </source>
</reference>
<dbReference type="AlphaFoldDB" id="A0A6J4I8V3"/>
<sequence length="76" mass="7898">MLLELGQRRLNGDCSEHIGCGLNAEPGRCECAGVDAGCTNELWLLIVVRLVGTALVGTALVGERQGCSGSRPRSSA</sequence>